<evidence type="ECO:0000313" key="5">
    <source>
        <dbReference type="EMBL" id="KAJ8025939.1"/>
    </source>
</evidence>
<dbReference type="InterPro" id="IPR020837">
    <property type="entry name" value="Fibrinogen_CS"/>
</dbReference>
<dbReference type="SMART" id="SM00186">
    <property type="entry name" value="FBG"/>
    <property type="match status" value="1"/>
</dbReference>
<keyword evidence="6" id="KW-1185">Reference proteome</keyword>
<proteinExistence type="predicted"/>
<name>A0A9Q1BHW0_HOLLE</name>
<evidence type="ECO:0000256" key="3">
    <source>
        <dbReference type="ARBA" id="ARBA00023157"/>
    </source>
</evidence>
<dbReference type="GO" id="GO:0005201">
    <property type="term" value="F:extracellular matrix structural constituent"/>
    <property type="evidence" value="ECO:0007669"/>
    <property type="project" value="TreeGrafter"/>
</dbReference>
<gene>
    <name evidence="5" type="ORF">HOLleu_33650</name>
</gene>
<dbReference type="OrthoDB" id="7735550at2759"/>
<evidence type="ECO:0000313" key="6">
    <source>
        <dbReference type="Proteomes" id="UP001152320"/>
    </source>
</evidence>
<dbReference type="InterPro" id="IPR014716">
    <property type="entry name" value="Fibrinogen_a/b/g_C_1"/>
</dbReference>
<dbReference type="Pfam" id="PF00147">
    <property type="entry name" value="Fibrinogen_C"/>
    <property type="match status" value="1"/>
</dbReference>
<dbReference type="Proteomes" id="UP001152320">
    <property type="component" value="Chromosome 17"/>
</dbReference>
<dbReference type="Gene3D" id="3.90.215.10">
    <property type="entry name" value="Gamma Fibrinogen, chain A, domain 1"/>
    <property type="match status" value="1"/>
</dbReference>
<evidence type="ECO:0000256" key="1">
    <source>
        <dbReference type="ARBA" id="ARBA00004613"/>
    </source>
</evidence>
<feature type="domain" description="Fibrinogen C-terminal" evidence="4">
    <location>
        <begin position="1"/>
        <end position="131"/>
    </location>
</feature>
<organism evidence="5 6">
    <name type="scientific">Holothuria leucospilota</name>
    <name type="common">Black long sea cucumber</name>
    <name type="synonym">Mertensiothuria leucospilota</name>
    <dbReference type="NCBI Taxonomy" id="206669"/>
    <lineage>
        <taxon>Eukaryota</taxon>
        <taxon>Metazoa</taxon>
        <taxon>Echinodermata</taxon>
        <taxon>Eleutherozoa</taxon>
        <taxon>Echinozoa</taxon>
        <taxon>Holothuroidea</taxon>
        <taxon>Aspidochirotacea</taxon>
        <taxon>Aspidochirotida</taxon>
        <taxon>Holothuriidae</taxon>
        <taxon>Holothuria</taxon>
    </lineage>
</organism>
<dbReference type="InterPro" id="IPR002181">
    <property type="entry name" value="Fibrinogen_a/b/g_C_dom"/>
</dbReference>
<dbReference type="SUPFAM" id="SSF56496">
    <property type="entry name" value="Fibrinogen C-terminal domain-like"/>
    <property type="match status" value="1"/>
</dbReference>
<comment type="subcellular location">
    <subcellularLocation>
        <location evidence="1">Secreted</location>
    </subcellularLocation>
</comment>
<reference evidence="5" key="1">
    <citation type="submission" date="2021-10" db="EMBL/GenBank/DDBJ databases">
        <title>Tropical sea cucumber genome reveals ecological adaptation and Cuvierian tubules defense mechanism.</title>
        <authorList>
            <person name="Chen T."/>
        </authorList>
    </citation>
    <scope>NUCLEOTIDE SEQUENCE</scope>
    <source>
        <strain evidence="5">Nanhai2018</strain>
        <tissue evidence="5">Muscle</tissue>
    </source>
</reference>
<dbReference type="GO" id="GO:0034116">
    <property type="term" value="P:positive regulation of heterotypic cell-cell adhesion"/>
    <property type="evidence" value="ECO:0007669"/>
    <property type="project" value="TreeGrafter"/>
</dbReference>
<dbReference type="PROSITE" id="PS51406">
    <property type="entry name" value="FIBRINOGEN_C_2"/>
    <property type="match status" value="1"/>
</dbReference>
<sequence length="133" mass="14443">MSSICNARDCELLVVMTDWVDVRSASHYGGFSVEGTDLYVSSFLSGNSGDSLPLTVLVPFSTFDADNDASGSNCASIHGGGWWYTNCGDASPNGYYYPSNDNMHSDGIIWQSWQGATYSLKSMELRVRNTANV</sequence>
<dbReference type="GO" id="GO:0030674">
    <property type="term" value="F:protein-macromolecule adaptor activity"/>
    <property type="evidence" value="ECO:0007669"/>
    <property type="project" value="TreeGrafter"/>
</dbReference>
<comment type="caution">
    <text evidence="5">The sequence shown here is derived from an EMBL/GenBank/DDBJ whole genome shotgun (WGS) entry which is preliminary data.</text>
</comment>
<protein>
    <submittedName>
        <fullName evidence="5">Angiopoietin-related protein 1</fullName>
    </submittedName>
</protein>
<accession>A0A9Q1BHW0</accession>
<keyword evidence="2" id="KW-0964">Secreted</keyword>
<dbReference type="InterPro" id="IPR036056">
    <property type="entry name" value="Fibrinogen-like_C"/>
</dbReference>
<dbReference type="PANTHER" id="PTHR47221:SF7">
    <property type="entry name" value="FIBRINOGEN BETA CHAIN"/>
    <property type="match status" value="1"/>
</dbReference>
<dbReference type="AlphaFoldDB" id="A0A9Q1BHW0"/>
<evidence type="ECO:0000256" key="2">
    <source>
        <dbReference type="ARBA" id="ARBA00022525"/>
    </source>
</evidence>
<dbReference type="PROSITE" id="PS00514">
    <property type="entry name" value="FIBRINOGEN_C_1"/>
    <property type="match status" value="1"/>
</dbReference>
<evidence type="ECO:0000259" key="4">
    <source>
        <dbReference type="PROSITE" id="PS51406"/>
    </source>
</evidence>
<dbReference type="GO" id="GO:0005577">
    <property type="term" value="C:fibrinogen complex"/>
    <property type="evidence" value="ECO:0007669"/>
    <property type="project" value="TreeGrafter"/>
</dbReference>
<keyword evidence="3" id="KW-1015">Disulfide bond</keyword>
<dbReference type="InterPro" id="IPR037579">
    <property type="entry name" value="FIB_ANG-like"/>
</dbReference>
<dbReference type="EMBL" id="JAIZAY010000017">
    <property type="protein sequence ID" value="KAJ8025939.1"/>
    <property type="molecule type" value="Genomic_DNA"/>
</dbReference>
<dbReference type="PANTHER" id="PTHR47221">
    <property type="entry name" value="FIBRINOGEN ALPHA CHAIN"/>
    <property type="match status" value="1"/>
</dbReference>